<organism evidence="2 3">
    <name type="scientific">Limimonas halophila</name>
    <dbReference type="NCBI Taxonomy" id="1082479"/>
    <lineage>
        <taxon>Bacteria</taxon>
        <taxon>Pseudomonadati</taxon>
        <taxon>Pseudomonadota</taxon>
        <taxon>Alphaproteobacteria</taxon>
        <taxon>Rhodospirillales</taxon>
        <taxon>Rhodovibrionaceae</taxon>
        <taxon>Limimonas</taxon>
    </lineage>
</organism>
<evidence type="ECO:0000256" key="1">
    <source>
        <dbReference type="SAM" id="MobiDB-lite"/>
    </source>
</evidence>
<keyword evidence="3" id="KW-1185">Reference proteome</keyword>
<evidence type="ECO:0000313" key="2">
    <source>
        <dbReference type="EMBL" id="SDG53648.1"/>
    </source>
</evidence>
<proteinExistence type="predicted"/>
<sequence>MASLDMDGPYAFTRDEIHRVMKQSGPGTFALGEQTKDGKFKVRYVGRDDRDVKSALLDALRNEKKPGLLDKLTGQGGGNEVFKVSLAASADAAFEKQCRSYHKFNSRSQLENKDHPEPPAGQSMKCPICQ</sequence>
<reference evidence="2 3" key="1">
    <citation type="submission" date="2016-10" db="EMBL/GenBank/DDBJ databases">
        <authorList>
            <person name="de Groot N.N."/>
        </authorList>
    </citation>
    <scope>NUCLEOTIDE SEQUENCE [LARGE SCALE GENOMIC DNA]</scope>
    <source>
        <strain evidence="2 3">DSM 25584</strain>
    </source>
</reference>
<dbReference type="RefSeq" id="WP_090022447.1">
    <property type="nucleotide sequence ID" value="NZ_FNCE01000019.1"/>
</dbReference>
<dbReference type="AlphaFoldDB" id="A0A1G7V245"/>
<feature type="region of interest" description="Disordered" evidence="1">
    <location>
        <begin position="105"/>
        <end position="130"/>
    </location>
</feature>
<dbReference type="EMBL" id="FNCE01000019">
    <property type="protein sequence ID" value="SDG53648.1"/>
    <property type="molecule type" value="Genomic_DNA"/>
</dbReference>
<accession>A0A1G7V245</accession>
<dbReference type="Proteomes" id="UP000199415">
    <property type="component" value="Unassembled WGS sequence"/>
</dbReference>
<protein>
    <submittedName>
        <fullName evidence="2">Uncharacterized protein</fullName>
    </submittedName>
</protein>
<dbReference type="OrthoDB" id="1551028at2"/>
<name>A0A1G7V245_9PROT</name>
<gene>
    <name evidence="2" type="ORF">SAMN05216241_11926</name>
</gene>
<evidence type="ECO:0000313" key="3">
    <source>
        <dbReference type="Proteomes" id="UP000199415"/>
    </source>
</evidence>